<evidence type="ECO:0000256" key="1">
    <source>
        <dbReference type="SAM" id="Coils"/>
    </source>
</evidence>
<sequence length="382" mass="44022">MQLLDLFSIKNTAQVPEVHVNEQCGLAFSTLEAVLASTSVEVALWTRSAGEPLQTPHTLMAEAPVRLVLKKTFPASVNPIVFALLKLFSISINPLVSRHSIALWRGAAGKIVLVPTEAPSETGRKRVVAKLTQELWDQIGKLDEWRDDFCKALVLVSDSFEERDKDLTIEARDRLIERANNLLRLLSRFADLRDAMMTSIADNPDIETTIFRNTWWINMKDMQQMANATLRWSKIDYWPESKQSIMDIMAGIQSLEEMTKDLKKIQDTVEEQGQQIKECRKDYNAFFKEFQEMSVDDPKFYQGMKVFVKSLEFHRELNRSLQQNLASHTDLLELLERGKGKYLKYMTTLMNWAEDTYGPDHTKWAVDQQEILKLLKDLKSMD</sequence>
<name>A0ABR1Y867_9PEZI</name>
<evidence type="ECO:0000313" key="2">
    <source>
        <dbReference type="EMBL" id="KAK8177784.1"/>
    </source>
</evidence>
<keyword evidence="1" id="KW-0175">Coiled coil</keyword>
<reference evidence="2 3" key="1">
    <citation type="journal article" date="2022" name="G3 (Bethesda)">
        <title>Enemy or ally: a genomic approach to elucidate the lifestyle of Phyllosticta citrichinaensis.</title>
        <authorList>
            <person name="Buijs V.A."/>
            <person name="Groenewald J.Z."/>
            <person name="Haridas S."/>
            <person name="LaButti K.M."/>
            <person name="Lipzen A."/>
            <person name="Martin F.M."/>
            <person name="Barry K."/>
            <person name="Grigoriev I.V."/>
            <person name="Crous P.W."/>
            <person name="Seidl M.F."/>
        </authorList>
    </citation>
    <scope>NUCLEOTIDE SEQUENCE [LARGE SCALE GENOMIC DNA]</scope>
    <source>
        <strain evidence="2 3">CBS 129764</strain>
    </source>
</reference>
<comment type="caution">
    <text evidence="2">The sequence shown here is derived from an EMBL/GenBank/DDBJ whole genome shotgun (WGS) entry which is preliminary data.</text>
</comment>
<protein>
    <submittedName>
        <fullName evidence="2">Uncharacterized protein</fullName>
    </submittedName>
</protein>
<keyword evidence="3" id="KW-1185">Reference proteome</keyword>
<gene>
    <name evidence="2" type="ORF">IWX90DRAFT_482751</name>
</gene>
<organism evidence="2 3">
    <name type="scientific">Phyllosticta citrichinensis</name>
    <dbReference type="NCBI Taxonomy" id="1130410"/>
    <lineage>
        <taxon>Eukaryota</taxon>
        <taxon>Fungi</taxon>
        <taxon>Dikarya</taxon>
        <taxon>Ascomycota</taxon>
        <taxon>Pezizomycotina</taxon>
        <taxon>Dothideomycetes</taxon>
        <taxon>Dothideomycetes incertae sedis</taxon>
        <taxon>Botryosphaeriales</taxon>
        <taxon>Phyllostictaceae</taxon>
        <taxon>Phyllosticta</taxon>
    </lineage>
</organism>
<accession>A0ABR1Y867</accession>
<proteinExistence type="predicted"/>
<dbReference type="Proteomes" id="UP001456524">
    <property type="component" value="Unassembled WGS sequence"/>
</dbReference>
<dbReference type="EMBL" id="JBBWUH010000001">
    <property type="protein sequence ID" value="KAK8177784.1"/>
    <property type="molecule type" value="Genomic_DNA"/>
</dbReference>
<evidence type="ECO:0000313" key="3">
    <source>
        <dbReference type="Proteomes" id="UP001456524"/>
    </source>
</evidence>
<feature type="coiled-coil region" evidence="1">
    <location>
        <begin position="252"/>
        <end position="282"/>
    </location>
</feature>